<name>A0A445LJJ1_GLYSO</name>
<reference evidence="2 3" key="1">
    <citation type="submission" date="2018-09" db="EMBL/GenBank/DDBJ databases">
        <title>A high-quality reference genome of wild soybean provides a powerful tool to mine soybean genomes.</title>
        <authorList>
            <person name="Xie M."/>
            <person name="Chung C.Y.L."/>
            <person name="Li M.-W."/>
            <person name="Wong F.-L."/>
            <person name="Chan T.-F."/>
            <person name="Lam H.-M."/>
        </authorList>
    </citation>
    <scope>NUCLEOTIDE SEQUENCE [LARGE SCALE GENOMIC DNA]</scope>
    <source>
        <strain evidence="3">cv. W05</strain>
        <tissue evidence="2">Hypocotyl of etiolated seedlings</tissue>
    </source>
</reference>
<accession>A0A445LJJ1</accession>
<evidence type="ECO:0000256" key="1">
    <source>
        <dbReference type="SAM" id="MobiDB-lite"/>
    </source>
</evidence>
<dbReference type="AlphaFoldDB" id="A0A445LJJ1"/>
<keyword evidence="3" id="KW-1185">Reference proteome</keyword>
<dbReference type="EMBL" id="QZWG01000002">
    <property type="protein sequence ID" value="RZC23383.1"/>
    <property type="molecule type" value="Genomic_DNA"/>
</dbReference>
<feature type="compositionally biased region" description="Polar residues" evidence="1">
    <location>
        <begin position="24"/>
        <end position="35"/>
    </location>
</feature>
<evidence type="ECO:0000313" key="3">
    <source>
        <dbReference type="Proteomes" id="UP000289340"/>
    </source>
</evidence>
<dbReference type="PANTHER" id="PTHR34779">
    <property type="entry name" value="OS09G0542900 PROTEIN"/>
    <property type="match status" value="1"/>
</dbReference>
<dbReference type="InterPro" id="IPR038796">
    <property type="entry name" value="At1g76070-like"/>
</dbReference>
<gene>
    <name evidence="2" type="ORF">D0Y65_002950</name>
</gene>
<feature type="region of interest" description="Disordered" evidence="1">
    <location>
        <begin position="24"/>
        <end position="96"/>
    </location>
</feature>
<comment type="caution">
    <text evidence="2">The sequence shown here is derived from an EMBL/GenBank/DDBJ whole genome shotgun (WGS) entry which is preliminary data.</text>
</comment>
<evidence type="ECO:0000313" key="2">
    <source>
        <dbReference type="EMBL" id="RZC23383.1"/>
    </source>
</evidence>
<protein>
    <submittedName>
        <fullName evidence="2">Uncharacterized protein</fullName>
    </submittedName>
</protein>
<proteinExistence type="predicted"/>
<dbReference type="PANTHER" id="PTHR34779:SF7">
    <property type="entry name" value="DUF3741 DOMAIN-CONTAINING PROTEIN"/>
    <property type="match status" value="1"/>
</dbReference>
<dbReference type="Proteomes" id="UP000289340">
    <property type="component" value="Chromosome 2"/>
</dbReference>
<sequence length="169" mass="19093">MMDKLSQMKNNLFKFLPNQPLASFQNPNLSPSGSVTPGAGRTPTHRVSIVPKEARRRHKTESFSGWEPNSPKVSCMGQVKSKKKRKAHEQIKVQTQESENKRFLRWIFMRNGEGTKESGNLEEKASTTEVAPSLGTMKKFASGREGSLRDFDVALMERFEPTRTFLCSS</sequence>
<organism evidence="2 3">
    <name type="scientific">Glycine soja</name>
    <name type="common">Wild soybean</name>
    <dbReference type="NCBI Taxonomy" id="3848"/>
    <lineage>
        <taxon>Eukaryota</taxon>
        <taxon>Viridiplantae</taxon>
        <taxon>Streptophyta</taxon>
        <taxon>Embryophyta</taxon>
        <taxon>Tracheophyta</taxon>
        <taxon>Spermatophyta</taxon>
        <taxon>Magnoliopsida</taxon>
        <taxon>eudicotyledons</taxon>
        <taxon>Gunneridae</taxon>
        <taxon>Pentapetalae</taxon>
        <taxon>rosids</taxon>
        <taxon>fabids</taxon>
        <taxon>Fabales</taxon>
        <taxon>Fabaceae</taxon>
        <taxon>Papilionoideae</taxon>
        <taxon>50 kb inversion clade</taxon>
        <taxon>NPAAA clade</taxon>
        <taxon>indigoferoid/millettioid clade</taxon>
        <taxon>Phaseoleae</taxon>
        <taxon>Glycine</taxon>
        <taxon>Glycine subgen. Soja</taxon>
    </lineage>
</organism>